<dbReference type="Pfam" id="PF00891">
    <property type="entry name" value="Methyltransf_2"/>
    <property type="match status" value="1"/>
</dbReference>
<evidence type="ECO:0000256" key="2">
    <source>
        <dbReference type="ARBA" id="ARBA00022679"/>
    </source>
</evidence>
<dbReference type="SUPFAM" id="SSF53335">
    <property type="entry name" value="S-adenosyl-L-methionine-dependent methyltransferases"/>
    <property type="match status" value="1"/>
</dbReference>
<evidence type="ECO:0000256" key="4">
    <source>
        <dbReference type="ARBA" id="ARBA00037645"/>
    </source>
</evidence>
<evidence type="ECO:0000313" key="11">
    <source>
        <dbReference type="RefSeq" id="XP_012939144.1"/>
    </source>
</evidence>
<keyword evidence="10" id="KW-1185">Reference proteome</keyword>
<dbReference type="Gene3D" id="3.40.50.150">
    <property type="entry name" value="Vaccinia Virus protein VP39"/>
    <property type="match status" value="1"/>
</dbReference>
<accession>A0ABM1A1W5</accession>
<evidence type="ECO:0000256" key="6">
    <source>
        <dbReference type="ARBA" id="ARBA00040730"/>
    </source>
</evidence>
<dbReference type="Proteomes" id="UP000694888">
    <property type="component" value="Unplaced"/>
</dbReference>
<dbReference type="CDD" id="cd02440">
    <property type="entry name" value="AdoMet_MTases"/>
    <property type="match status" value="1"/>
</dbReference>
<protein>
    <recommendedName>
        <fullName evidence="6">Acetylserotonin O-methyltransferase</fullName>
        <ecNumber evidence="5">2.1.1.4</ecNumber>
    </recommendedName>
    <alternativeName>
        <fullName evidence="7">Hydroxyindole O-methyltransferase</fullName>
    </alternativeName>
</protein>
<organism evidence="10 11">
    <name type="scientific">Aplysia californica</name>
    <name type="common">California sea hare</name>
    <dbReference type="NCBI Taxonomy" id="6500"/>
    <lineage>
        <taxon>Eukaryota</taxon>
        <taxon>Metazoa</taxon>
        <taxon>Spiralia</taxon>
        <taxon>Lophotrochozoa</taxon>
        <taxon>Mollusca</taxon>
        <taxon>Gastropoda</taxon>
        <taxon>Heterobranchia</taxon>
        <taxon>Euthyneura</taxon>
        <taxon>Tectipleura</taxon>
        <taxon>Aplysiida</taxon>
        <taxon>Aplysioidea</taxon>
        <taxon>Aplysiidae</taxon>
        <taxon>Aplysia</taxon>
    </lineage>
</organism>
<evidence type="ECO:0000313" key="10">
    <source>
        <dbReference type="Proteomes" id="UP000694888"/>
    </source>
</evidence>
<evidence type="ECO:0000256" key="3">
    <source>
        <dbReference type="ARBA" id="ARBA00022691"/>
    </source>
</evidence>
<evidence type="ECO:0000256" key="5">
    <source>
        <dbReference type="ARBA" id="ARBA00039116"/>
    </source>
</evidence>
<feature type="domain" description="O-methyltransferase dimerisation" evidence="9">
    <location>
        <begin position="49"/>
        <end position="121"/>
    </location>
</feature>
<reference evidence="11" key="1">
    <citation type="submission" date="2025-08" db="UniProtKB">
        <authorList>
            <consortium name="RefSeq"/>
        </authorList>
    </citation>
    <scope>IDENTIFICATION</scope>
</reference>
<name>A0ABM1A1W5_APLCA</name>
<sequence>MSKPKENGVQTHKSVDDHRRQIFMDCLKELRTDPDADVVHEICVGGRQVKILQVALEVGIFDDLESFHKPVTSKDLASELNYDPLVLKRLLDTLAAMKILSKETISGQQVYSNNRTGSVFLCKKSQKCLSSQVMMLEVTRENHARRFPEALKRGSKDFLTNFLKCGQFEELQNGGNAKLRKVANGKGVRSHNDNTNVDPAWDHSVLGFHRGLECYKIPAADLIPVAFDLSSHAHAVDLGGGSGYVAYLLANHYPNLKSVTIFDQPCVTEELKERIHHWRSTSLKVASGDFFKDPLPPADLYVMGQIIHDWGDDKVNILLTNVFSSLPPGGELLIFEKVMKEDKSGPLSLLTFDCLFAAVSEGRERTFSEYKNLLERQGFTNTRCRPFHGVNMIDAIMTQKPF</sequence>
<dbReference type="InterPro" id="IPR001077">
    <property type="entry name" value="COMT_C"/>
</dbReference>
<keyword evidence="3" id="KW-0949">S-adenosyl-L-methionine</keyword>
<evidence type="ECO:0000259" key="9">
    <source>
        <dbReference type="Pfam" id="PF08100"/>
    </source>
</evidence>
<evidence type="ECO:0000256" key="1">
    <source>
        <dbReference type="ARBA" id="ARBA00022603"/>
    </source>
</evidence>
<dbReference type="SUPFAM" id="SSF46785">
    <property type="entry name" value="Winged helix' DNA-binding domain"/>
    <property type="match status" value="1"/>
</dbReference>
<evidence type="ECO:0000259" key="8">
    <source>
        <dbReference type="Pfam" id="PF00891"/>
    </source>
</evidence>
<proteinExistence type="predicted"/>
<dbReference type="GeneID" id="101861091"/>
<feature type="domain" description="O-methyltransferase C-terminal" evidence="8">
    <location>
        <begin position="217"/>
        <end position="379"/>
    </location>
</feature>
<dbReference type="PANTHER" id="PTHR43712">
    <property type="entry name" value="PUTATIVE (AFU_ORTHOLOGUE AFUA_4G14580)-RELATED"/>
    <property type="match status" value="1"/>
</dbReference>
<evidence type="ECO:0000256" key="7">
    <source>
        <dbReference type="ARBA" id="ARBA00043054"/>
    </source>
</evidence>
<dbReference type="InterPro" id="IPR036390">
    <property type="entry name" value="WH_DNA-bd_sf"/>
</dbReference>
<keyword evidence="1" id="KW-0489">Methyltransferase</keyword>
<dbReference type="PANTHER" id="PTHR43712:SF2">
    <property type="entry name" value="O-METHYLTRANSFERASE CICE"/>
    <property type="match status" value="1"/>
</dbReference>
<dbReference type="Gene3D" id="1.10.10.10">
    <property type="entry name" value="Winged helix-like DNA-binding domain superfamily/Winged helix DNA-binding domain"/>
    <property type="match status" value="1"/>
</dbReference>
<dbReference type="EC" id="2.1.1.4" evidence="5"/>
<dbReference type="InterPro" id="IPR036388">
    <property type="entry name" value="WH-like_DNA-bd_sf"/>
</dbReference>
<dbReference type="InterPro" id="IPR016461">
    <property type="entry name" value="COMT-like"/>
</dbReference>
<dbReference type="RefSeq" id="XP_012939144.1">
    <property type="nucleotide sequence ID" value="XM_013083690.2"/>
</dbReference>
<comment type="function">
    <text evidence="4">Catalyzes the transfer of a methyl group onto N-acetylserotonin, producing melatonin (N-acetyl-5-methoxytryptamine).</text>
</comment>
<dbReference type="InterPro" id="IPR012967">
    <property type="entry name" value="COMT_dimerisation"/>
</dbReference>
<dbReference type="InterPro" id="IPR029063">
    <property type="entry name" value="SAM-dependent_MTases_sf"/>
</dbReference>
<keyword evidence="2" id="KW-0808">Transferase</keyword>
<dbReference type="Pfam" id="PF08100">
    <property type="entry name" value="Dimerisation"/>
    <property type="match status" value="1"/>
</dbReference>
<dbReference type="PROSITE" id="PS51683">
    <property type="entry name" value="SAM_OMT_II"/>
    <property type="match status" value="1"/>
</dbReference>
<dbReference type="PIRSF" id="PIRSF005739">
    <property type="entry name" value="O-mtase"/>
    <property type="match status" value="1"/>
</dbReference>
<gene>
    <name evidence="11" type="primary">LOC101861091</name>
</gene>